<evidence type="ECO:0000256" key="25">
    <source>
        <dbReference type="RuleBase" id="RU000461"/>
    </source>
</evidence>
<evidence type="ECO:0000256" key="21">
    <source>
        <dbReference type="ARBA" id="ARBA00066438"/>
    </source>
</evidence>
<keyword evidence="7 24" id="KW-0479">Metal-binding</keyword>
<dbReference type="GO" id="GO:0016712">
    <property type="term" value="F:oxidoreductase activity, acting on paired donors, with incorporation or reduction of molecular oxygen, reduced flavin or flavoprotein as one donor, and incorporation of one atom of oxygen"/>
    <property type="evidence" value="ECO:0007669"/>
    <property type="project" value="TreeGrafter"/>
</dbReference>
<dbReference type="GO" id="GO:0005789">
    <property type="term" value="C:endoplasmic reticulum membrane"/>
    <property type="evidence" value="ECO:0007669"/>
    <property type="project" value="UniProtKB-SubCell"/>
</dbReference>
<keyword evidence="6 24" id="KW-0349">Heme</keyword>
<dbReference type="PRINTS" id="PR00463">
    <property type="entry name" value="EP450I"/>
</dbReference>
<evidence type="ECO:0000256" key="19">
    <source>
        <dbReference type="ARBA" id="ARBA00059364"/>
    </source>
</evidence>
<keyword evidence="10 25" id="KW-0560">Oxidoreductase</keyword>
<comment type="similarity">
    <text evidence="4 25">Belongs to the cytochrome P450 family.</text>
</comment>
<dbReference type="PROSITE" id="PS00086">
    <property type="entry name" value="CYTOCHROME_P450"/>
    <property type="match status" value="1"/>
</dbReference>
<dbReference type="PANTHER" id="PTHR24300:SF48">
    <property type="entry name" value="VITAMIN D 25-HYDROXYLASE"/>
    <property type="match status" value="1"/>
</dbReference>
<evidence type="ECO:0000256" key="16">
    <source>
        <dbReference type="ARBA" id="ARBA00050140"/>
    </source>
</evidence>
<evidence type="ECO:0000256" key="14">
    <source>
        <dbReference type="ARBA" id="ARBA00023136"/>
    </source>
</evidence>
<dbReference type="PANTHER" id="PTHR24300">
    <property type="entry name" value="CYTOCHROME P450 508A4-RELATED"/>
    <property type="match status" value="1"/>
</dbReference>
<evidence type="ECO:0000313" key="27">
    <source>
        <dbReference type="Proteomes" id="UP000314294"/>
    </source>
</evidence>
<evidence type="ECO:0000256" key="15">
    <source>
        <dbReference type="ARBA" id="ARBA00050118"/>
    </source>
</evidence>
<organism evidence="26 27">
    <name type="scientific">Liparis tanakae</name>
    <name type="common">Tanaka's snailfish</name>
    <dbReference type="NCBI Taxonomy" id="230148"/>
    <lineage>
        <taxon>Eukaryota</taxon>
        <taxon>Metazoa</taxon>
        <taxon>Chordata</taxon>
        <taxon>Craniata</taxon>
        <taxon>Vertebrata</taxon>
        <taxon>Euteleostomi</taxon>
        <taxon>Actinopterygii</taxon>
        <taxon>Neopterygii</taxon>
        <taxon>Teleostei</taxon>
        <taxon>Neoteleostei</taxon>
        <taxon>Acanthomorphata</taxon>
        <taxon>Eupercaria</taxon>
        <taxon>Perciformes</taxon>
        <taxon>Cottioidei</taxon>
        <taxon>Cottales</taxon>
        <taxon>Liparidae</taxon>
        <taxon>Liparis</taxon>
    </lineage>
</organism>
<evidence type="ECO:0000256" key="18">
    <source>
        <dbReference type="ARBA" id="ARBA00050881"/>
    </source>
</evidence>
<dbReference type="GO" id="GO:0020037">
    <property type="term" value="F:heme binding"/>
    <property type="evidence" value="ECO:0007669"/>
    <property type="project" value="InterPro"/>
</dbReference>
<dbReference type="EC" id="1.14.14.24" evidence="21"/>
<dbReference type="InterPro" id="IPR002401">
    <property type="entry name" value="Cyt_P450_E_grp-I"/>
</dbReference>
<dbReference type="SUPFAM" id="SSF48264">
    <property type="entry name" value="Cytochrome P450"/>
    <property type="match status" value="1"/>
</dbReference>
<dbReference type="Gene3D" id="1.10.630.10">
    <property type="entry name" value="Cytochrome P450"/>
    <property type="match status" value="1"/>
</dbReference>
<keyword evidence="12 25" id="KW-0503">Monooxygenase</keyword>
<dbReference type="InterPro" id="IPR050182">
    <property type="entry name" value="Cytochrome_P450_fam2"/>
</dbReference>
<feature type="binding site" description="axial binding residue" evidence="24">
    <location>
        <position position="610"/>
    </location>
    <ligand>
        <name>heme</name>
        <dbReference type="ChEBI" id="CHEBI:30413"/>
    </ligand>
    <ligandPart>
        <name>Fe</name>
        <dbReference type="ChEBI" id="CHEBI:18248"/>
    </ligandPart>
</feature>
<dbReference type="GO" id="GO:0005506">
    <property type="term" value="F:iron ion binding"/>
    <property type="evidence" value="ECO:0007669"/>
    <property type="project" value="InterPro"/>
</dbReference>
<dbReference type="GO" id="GO:0006805">
    <property type="term" value="P:xenobiotic metabolic process"/>
    <property type="evidence" value="ECO:0007669"/>
    <property type="project" value="TreeGrafter"/>
</dbReference>
<dbReference type="GO" id="GO:0030343">
    <property type="term" value="F:vitamin D3 25-hydroxylase activity"/>
    <property type="evidence" value="ECO:0007669"/>
    <property type="project" value="UniProtKB-ARBA"/>
</dbReference>
<keyword evidence="9" id="KW-0492">Microsome</keyword>
<keyword evidence="13" id="KW-0443">Lipid metabolism</keyword>
<dbReference type="InterPro" id="IPR001128">
    <property type="entry name" value="Cyt_P450"/>
</dbReference>
<dbReference type="FunFam" id="1.10.630.10:FF:000030">
    <property type="entry name" value="vitamin D 25-hydroxylase isoform X1"/>
    <property type="match status" value="1"/>
</dbReference>
<evidence type="ECO:0000313" key="26">
    <source>
        <dbReference type="EMBL" id="TNN86641.1"/>
    </source>
</evidence>
<dbReference type="AlphaFoldDB" id="A0A4Z2J9P3"/>
<dbReference type="InterPro" id="IPR017972">
    <property type="entry name" value="Cyt_P450_CS"/>
</dbReference>
<evidence type="ECO:0000256" key="23">
    <source>
        <dbReference type="ARBA" id="ARBA00083017"/>
    </source>
</evidence>
<proteinExistence type="inferred from homology"/>
<comment type="function">
    <text evidence="19">A cytochrome P450 monooxygenase involved in activation of vitamin D precursors. Catalyzes hydroxylation at C-25 of both forms of vitamin D, vitamin D(2) and D(3) (calciol). Can metabolize vitamin D analogs/prodrugs 1alpha-hydroxyvitamin D(2) (doxercalciferol) and 1alpha-hydroxyvitamin D(3) (alfacalcidol) forming 25-hydroxy derivatives. Mechanistically, uses molecular oxygen inserting one oxygen atom into a substrate, and reducing the second into a water molecule, with two electrons provided by NADPH via cytochrome P450 reductase (CPR; NADPH-ferrihemoprotein reductase).</text>
</comment>
<evidence type="ECO:0000256" key="10">
    <source>
        <dbReference type="ARBA" id="ARBA00023002"/>
    </source>
</evidence>
<dbReference type="InterPro" id="IPR036396">
    <property type="entry name" value="Cyt_P450_sf"/>
</dbReference>
<dbReference type="Pfam" id="PF00067">
    <property type="entry name" value="p450"/>
    <property type="match status" value="1"/>
</dbReference>
<keyword evidence="11 24" id="KW-0408">Iron</keyword>
<accession>A0A4Z2J9P3</accession>
<evidence type="ECO:0000256" key="9">
    <source>
        <dbReference type="ARBA" id="ARBA00022848"/>
    </source>
</evidence>
<evidence type="ECO:0000256" key="13">
    <source>
        <dbReference type="ARBA" id="ARBA00023098"/>
    </source>
</evidence>
<dbReference type="OrthoDB" id="1055148at2759"/>
<evidence type="ECO:0000256" key="2">
    <source>
        <dbReference type="ARBA" id="ARBA00004406"/>
    </source>
</evidence>
<comment type="caution">
    <text evidence="26">The sequence shown here is derived from an EMBL/GenBank/DDBJ whole genome shotgun (WGS) entry which is preliminary data.</text>
</comment>
<reference evidence="26 27" key="1">
    <citation type="submission" date="2019-03" db="EMBL/GenBank/DDBJ databases">
        <title>First draft genome of Liparis tanakae, snailfish: a comprehensive survey of snailfish specific genes.</title>
        <authorList>
            <person name="Kim W."/>
            <person name="Song I."/>
            <person name="Jeong J.-H."/>
            <person name="Kim D."/>
            <person name="Kim S."/>
            <person name="Ryu S."/>
            <person name="Song J.Y."/>
            <person name="Lee S.K."/>
        </authorList>
    </citation>
    <scope>NUCLEOTIDE SEQUENCE [LARGE SCALE GENOMIC DNA]</scope>
    <source>
        <tissue evidence="26">Muscle</tissue>
    </source>
</reference>
<evidence type="ECO:0000256" key="8">
    <source>
        <dbReference type="ARBA" id="ARBA00022824"/>
    </source>
</evidence>
<comment type="catalytic activity">
    <reaction evidence="17">
        <text>vitamin D2 + reduced [NADPH--hemoprotein reductase] + O2 = 25-hydroxyvitamin D2 + oxidized [NADPH--hemoprotein reductase] + H2O + H(+)</text>
        <dbReference type="Rhea" id="RHEA:46580"/>
        <dbReference type="Rhea" id="RHEA-COMP:11964"/>
        <dbReference type="Rhea" id="RHEA-COMP:11965"/>
        <dbReference type="ChEBI" id="CHEBI:15377"/>
        <dbReference type="ChEBI" id="CHEBI:15378"/>
        <dbReference type="ChEBI" id="CHEBI:15379"/>
        <dbReference type="ChEBI" id="CHEBI:28934"/>
        <dbReference type="ChEBI" id="CHEBI:57618"/>
        <dbReference type="ChEBI" id="CHEBI:58210"/>
        <dbReference type="ChEBI" id="CHEBI:86319"/>
    </reaction>
    <physiologicalReaction direction="left-to-right" evidence="17">
        <dbReference type="Rhea" id="RHEA:46581"/>
    </physiologicalReaction>
</comment>
<evidence type="ECO:0000256" key="4">
    <source>
        <dbReference type="ARBA" id="ARBA00010617"/>
    </source>
</evidence>
<evidence type="ECO:0000256" key="7">
    <source>
        <dbReference type="ARBA" id="ARBA00022723"/>
    </source>
</evidence>
<evidence type="ECO:0000256" key="20">
    <source>
        <dbReference type="ARBA" id="ARBA00060543"/>
    </source>
</evidence>
<dbReference type="EMBL" id="SRLO01000014">
    <property type="protein sequence ID" value="TNN86641.1"/>
    <property type="molecule type" value="Genomic_DNA"/>
</dbReference>
<dbReference type="PRINTS" id="PR00385">
    <property type="entry name" value="P450"/>
</dbReference>
<evidence type="ECO:0000256" key="12">
    <source>
        <dbReference type="ARBA" id="ARBA00023033"/>
    </source>
</evidence>
<dbReference type="GO" id="GO:0006082">
    <property type="term" value="P:organic acid metabolic process"/>
    <property type="evidence" value="ECO:0007669"/>
    <property type="project" value="TreeGrafter"/>
</dbReference>
<comment type="cofactor">
    <cofactor evidence="1 24">
        <name>heme</name>
        <dbReference type="ChEBI" id="CHEBI:30413"/>
    </cofactor>
</comment>
<comment type="catalytic activity">
    <reaction evidence="18">
        <text>calciol + reduced [NADPH--hemoprotein reductase] + O2 = calcidiol + oxidized [NADPH--hemoprotein reductase] + H2O + H(+)</text>
        <dbReference type="Rhea" id="RHEA:32903"/>
        <dbReference type="Rhea" id="RHEA-COMP:11964"/>
        <dbReference type="Rhea" id="RHEA-COMP:11965"/>
        <dbReference type="ChEBI" id="CHEBI:15377"/>
        <dbReference type="ChEBI" id="CHEBI:15378"/>
        <dbReference type="ChEBI" id="CHEBI:15379"/>
        <dbReference type="ChEBI" id="CHEBI:17933"/>
        <dbReference type="ChEBI" id="CHEBI:28940"/>
        <dbReference type="ChEBI" id="CHEBI:57618"/>
        <dbReference type="ChEBI" id="CHEBI:58210"/>
        <dbReference type="EC" id="1.14.14.24"/>
    </reaction>
    <physiologicalReaction direction="left-to-right" evidence="18">
        <dbReference type="Rhea" id="RHEA:32904"/>
    </physiologicalReaction>
</comment>
<keyword evidence="27" id="KW-1185">Reference proteome</keyword>
<comment type="subunit">
    <text evidence="5">Homodimer.</text>
</comment>
<comment type="catalytic activity">
    <reaction evidence="15">
        <text>alfacalcidol + reduced [NADPH--hemoprotein reductase] + O2 = calcitriol + oxidized [NADPH--hemoprotein reductase] + H2O + H(+)</text>
        <dbReference type="Rhea" id="RHEA:49272"/>
        <dbReference type="Rhea" id="RHEA-COMP:11964"/>
        <dbReference type="Rhea" id="RHEA-COMP:11965"/>
        <dbReference type="ChEBI" id="CHEBI:15377"/>
        <dbReference type="ChEBI" id="CHEBI:15378"/>
        <dbReference type="ChEBI" id="CHEBI:15379"/>
        <dbReference type="ChEBI" id="CHEBI:17823"/>
        <dbReference type="ChEBI" id="CHEBI:31186"/>
        <dbReference type="ChEBI" id="CHEBI:57618"/>
        <dbReference type="ChEBI" id="CHEBI:58210"/>
    </reaction>
    <physiologicalReaction direction="left-to-right" evidence="15">
        <dbReference type="Rhea" id="RHEA:49273"/>
    </physiologicalReaction>
</comment>
<keyword evidence="14" id="KW-0472">Membrane</keyword>
<comment type="pathway">
    <text evidence="20">Hormone biosynthesis; vitamin D biosynthesis.</text>
</comment>
<protein>
    <recommendedName>
        <fullName evidence="22">Vitamin D 25-hydroxylase</fullName>
        <ecNumber evidence="21">1.14.14.24</ecNumber>
    </recommendedName>
    <alternativeName>
        <fullName evidence="23">Cytochrome P450 2R1</fullName>
    </alternativeName>
</protein>
<evidence type="ECO:0000256" key="17">
    <source>
        <dbReference type="ARBA" id="ARBA00050415"/>
    </source>
</evidence>
<keyword evidence="8" id="KW-0256">Endoplasmic reticulum</keyword>
<sequence>MLGWIPVRHLKMQHRSAAAGQLTKSSWEHEQTFPWSFAHGLLIKGFENGTMIDQLVLLLPSMQMARMLEIPTAIRPHYKDCGGESTGDKPDMAHAQQKLDIVLWQACMVVEGRVSENERSPGSNEKTISQKPVGKRFLGGEAAVCRGSPGEEQRLVEKMVSIESQSLAPVSCAQALLGVGCLAVALFTFLLVRQLVKQRRPPGFPPGPSTIPVIGNIMSLATEPHVFLKKQSEVHGQIFSLDLGGILTVVLTGYDCIKECLYHQSEVFADRPSLPLFMKMTKMGGLLNSKYGKGWIDHRKLACNSFRYFGSGQKQFERKISEECMFFVDAIDEHKGKPFNPKHLVTNAVSNITNLIIFGQRFTYDDRNFQHMIELFSENVELAVSSWALLYNAFPWIEYVPFGKHQKLFRNAAEVYNFLQQVIKGFSQGRVPQAPRHYVDAYLDELEQSAGAPDSSFSNENLIYSVGELIIAGTETTTNTLRWAMLYMTLYPNIQERVHREIDSVLTNERAPTWEDKQKMPYVEAVLHEILRFCNIVPLGIFRATSQDAKVNGYSIPKGTMVITNLYSVHFDEKYWKDPGAFSPQRFLDSNGNFVKREAFLPFSMGKRCCLGEQLARMEMFLFFTTLLQRFHLQFPPGSIPSVTAKLGMTLQPKPYSICAVRRQQKSPCFKERELHKPRLWANKT</sequence>
<evidence type="ECO:0000256" key="11">
    <source>
        <dbReference type="ARBA" id="ARBA00023004"/>
    </source>
</evidence>
<evidence type="ECO:0000256" key="6">
    <source>
        <dbReference type="ARBA" id="ARBA00022617"/>
    </source>
</evidence>
<evidence type="ECO:0000256" key="1">
    <source>
        <dbReference type="ARBA" id="ARBA00001971"/>
    </source>
</evidence>
<name>A0A4Z2J9P3_9TELE</name>
<dbReference type="Proteomes" id="UP000314294">
    <property type="component" value="Unassembled WGS sequence"/>
</dbReference>
<evidence type="ECO:0000256" key="24">
    <source>
        <dbReference type="PIRSR" id="PIRSR602401-1"/>
    </source>
</evidence>
<comment type="subcellular location">
    <subcellularLocation>
        <location evidence="2">Endoplasmic reticulum membrane</location>
        <topology evidence="2">Peripheral membrane protein</topology>
    </subcellularLocation>
    <subcellularLocation>
        <location evidence="3">Microsome membrane</location>
    </subcellularLocation>
</comment>
<evidence type="ECO:0000256" key="3">
    <source>
        <dbReference type="ARBA" id="ARBA00004524"/>
    </source>
</evidence>
<evidence type="ECO:0000256" key="22">
    <source>
        <dbReference type="ARBA" id="ARBA00069698"/>
    </source>
</evidence>
<evidence type="ECO:0000256" key="5">
    <source>
        <dbReference type="ARBA" id="ARBA00011738"/>
    </source>
</evidence>
<gene>
    <name evidence="26" type="primary">Cyp2r1</name>
    <name evidence="26" type="ORF">EYF80_003109</name>
</gene>
<comment type="catalytic activity">
    <reaction evidence="16">
        <text>1alpha-hydroxyvitamin D2 + reduced [NADPH--hemoprotein reductase] + O2 = 1alpha,25-dihydroxyvitamin D2 + oxidized [NADPH--hemoprotein reductase] + H2O + H(+)</text>
        <dbReference type="Rhea" id="RHEA:46584"/>
        <dbReference type="Rhea" id="RHEA-COMP:11964"/>
        <dbReference type="Rhea" id="RHEA-COMP:11965"/>
        <dbReference type="ChEBI" id="CHEBI:4712"/>
        <dbReference type="ChEBI" id="CHEBI:15377"/>
        <dbReference type="ChEBI" id="CHEBI:15378"/>
        <dbReference type="ChEBI" id="CHEBI:15379"/>
        <dbReference type="ChEBI" id="CHEBI:57618"/>
        <dbReference type="ChEBI" id="CHEBI:58210"/>
        <dbReference type="ChEBI" id="CHEBI:86320"/>
    </reaction>
    <physiologicalReaction direction="left-to-right" evidence="16">
        <dbReference type="Rhea" id="RHEA:46585"/>
    </physiologicalReaction>
</comment>